<dbReference type="GO" id="GO:0006355">
    <property type="term" value="P:regulation of DNA-templated transcription"/>
    <property type="evidence" value="ECO:0007669"/>
    <property type="project" value="InterPro"/>
</dbReference>
<evidence type="ECO:0000256" key="11">
    <source>
        <dbReference type="SAM" id="MobiDB-lite"/>
    </source>
</evidence>
<accession>A0AAW1XQZ7</accession>
<keyword evidence="4 12" id="KW-1133">Transmembrane helix</keyword>
<dbReference type="FunFam" id="2.170.150.80:FF:000006">
    <property type="entry name" value="NAC domain-containing protein 100-like"/>
    <property type="match status" value="1"/>
</dbReference>
<dbReference type="GO" id="GO:0000976">
    <property type="term" value="F:transcription cis-regulatory region binding"/>
    <property type="evidence" value="ECO:0007669"/>
    <property type="project" value="UniProtKB-ARBA"/>
</dbReference>
<feature type="transmembrane region" description="Helical" evidence="12">
    <location>
        <begin position="332"/>
        <end position="353"/>
    </location>
</feature>
<organism evidence="14 15">
    <name type="scientific">Rubus argutus</name>
    <name type="common">Southern blackberry</name>
    <dbReference type="NCBI Taxonomy" id="59490"/>
    <lineage>
        <taxon>Eukaryota</taxon>
        <taxon>Viridiplantae</taxon>
        <taxon>Streptophyta</taxon>
        <taxon>Embryophyta</taxon>
        <taxon>Tracheophyta</taxon>
        <taxon>Spermatophyta</taxon>
        <taxon>Magnoliopsida</taxon>
        <taxon>eudicotyledons</taxon>
        <taxon>Gunneridae</taxon>
        <taxon>Pentapetalae</taxon>
        <taxon>rosids</taxon>
        <taxon>fabids</taxon>
        <taxon>Rosales</taxon>
        <taxon>Rosaceae</taxon>
        <taxon>Rosoideae</taxon>
        <taxon>Rosoideae incertae sedis</taxon>
        <taxon>Rubus</taxon>
    </lineage>
</organism>
<evidence type="ECO:0000256" key="5">
    <source>
        <dbReference type="ARBA" id="ARBA00023015"/>
    </source>
</evidence>
<dbReference type="GO" id="GO:0005634">
    <property type="term" value="C:nucleus"/>
    <property type="evidence" value="ECO:0007669"/>
    <property type="project" value="UniProtKB-SubCell"/>
</dbReference>
<keyword evidence="8" id="KW-0010">Activator</keyword>
<dbReference type="Proteomes" id="UP001457282">
    <property type="component" value="Unassembled WGS sequence"/>
</dbReference>
<evidence type="ECO:0000256" key="8">
    <source>
        <dbReference type="ARBA" id="ARBA00023159"/>
    </source>
</evidence>
<gene>
    <name evidence="14" type="ORF">M0R45_015746</name>
</gene>
<dbReference type="InterPro" id="IPR003441">
    <property type="entry name" value="NAC-dom"/>
</dbReference>
<keyword evidence="15" id="KW-1185">Reference proteome</keyword>
<evidence type="ECO:0000313" key="15">
    <source>
        <dbReference type="Proteomes" id="UP001457282"/>
    </source>
</evidence>
<keyword evidence="7 12" id="KW-0472">Membrane</keyword>
<protein>
    <recommendedName>
        <fullName evidence="13">NAC domain-containing protein</fullName>
    </recommendedName>
</protein>
<keyword evidence="10" id="KW-0539">Nucleus</keyword>
<dbReference type="Gene3D" id="2.170.150.80">
    <property type="entry name" value="NAC domain"/>
    <property type="match status" value="1"/>
</dbReference>
<evidence type="ECO:0000256" key="3">
    <source>
        <dbReference type="ARBA" id="ARBA00022692"/>
    </source>
</evidence>
<dbReference type="Pfam" id="PF02365">
    <property type="entry name" value="NAM"/>
    <property type="match status" value="1"/>
</dbReference>
<evidence type="ECO:0000256" key="9">
    <source>
        <dbReference type="ARBA" id="ARBA00023163"/>
    </source>
</evidence>
<reference evidence="14 15" key="1">
    <citation type="journal article" date="2023" name="G3 (Bethesda)">
        <title>A chromosome-length genome assembly and annotation of blackberry (Rubus argutus, cv. 'Hillquist').</title>
        <authorList>
            <person name="Bruna T."/>
            <person name="Aryal R."/>
            <person name="Dudchenko O."/>
            <person name="Sargent D.J."/>
            <person name="Mead D."/>
            <person name="Buti M."/>
            <person name="Cavallini A."/>
            <person name="Hytonen T."/>
            <person name="Andres J."/>
            <person name="Pham M."/>
            <person name="Weisz D."/>
            <person name="Mascagni F."/>
            <person name="Usai G."/>
            <person name="Natali L."/>
            <person name="Bassil N."/>
            <person name="Fernandez G.E."/>
            <person name="Lomsadze A."/>
            <person name="Armour M."/>
            <person name="Olukolu B."/>
            <person name="Poorten T."/>
            <person name="Britton C."/>
            <person name="Davik J."/>
            <person name="Ashrafi H."/>
            <person name="Aiden E.L."/>
            <person name="Borodovsky M."/>
            <person name="Worthington M."/>
        </authorList>
    </citation>
    <scope>NUCLEOTIDE SEQUENCE [LARGE SCALE GENOMIC DNA]</scope>
    <source>
        <strain evidence="14">PI 553951</strain>
    </source>
</reference>
<feature type="domain" description="NAC" evidence="13">
    <location>
        <begin position="17"/>
        <end position="160"/>
    </location>
</feature>
<dbReference type="EMBL" id="JBEDUW010000003">
    <property type="protein sequence ID" value="KAK9939037.1"/>
    <property type="molecule type" value="Genomic_DNA"/>
</dbReference>
<dbReference type="GO" id="GO:0016020">
    <property type="term" value="C:membrane"/>
    <property type="evidence" value="ECO:0007669"/>
    <property type="project" value="UniProtKB-SubCell"/>
</dbReference>
<keyword evidence="9" id="KW-0804">Transcription</keyword>
<evidence type="ECO:0000313" key="14">
    <source>
        <dbReference type="EMBL" id="KAK9939037.1"/>
    </source>
</evidence>
<evidence type="ECO:0000256" key="1">
    <source>
        <dbReference type="ARBA" id="ARBA00004123"/>
    </source>
</evidence>
<evidence type="ECO:0000256" key="7">
    <source>
        <dbReference type="ARBA" id="ARBA00023136"/>
    </source>
</evidence>
<sequence>MAGISEEAQLSIAASSMFPGFRFSPTDEELISYYLKNKCDNPDKSVEVISEVDICNFEPWDLPAKSVIQSENEWFFFSPRGRKYPNGSQSRRATEFGYWKATGKERNVKSSSNVIGTKRTLVFHIGRAPKGERTEWIMHEYCMLNDKSQDSMVVCRLRKNSDFRLNDTTNRGSSSQSPLSTMQKSENAISKVGIDQGEKATECYSKKSTSSYDSHSMEQIDSASDSFQKPTTEVTQIESSGHQMDSCDDDFFSEILKDDIINLDESSVSVAADTRPVVASNSEAVVSQAIPSQGTANRRIRLRRPKLKFRAQPLLDCTKSEQSPKGLANSLVLLYGILVFLILLVLFLSNFCFSNITRSVSFYVGRFLASEKHHK</sequence>
<dbReference type="PROSITE" id="PS51005">
    <property type="entry name" value="NAC"/>
    <property type="match status" value="1"/>
</dbReference>
<evidence type="ECO:0000256" key="6">
    <source>
        <dbReference type="ARBA" id="ARBA00023125"/>
    </source>
</evidence>
<feature type="compositionally biased region" description="Polar residues" evidence="11">
    <location>
        <begin position="166"/>
        <end position="188"/>
    </location>
</feature>
<evidence type="ECO:0000256" key="12">
    <source>
        <dbReference type="SAM" id="Phobius"/>
    </source>
</evidence>
<proteinExistence type="predicted"/>
<evidence type="ECO:0000256" key="4">
    <source>
        <dbReference type="ARBA" id="ARBA00022989"/>
    </source>
</evidence>
<dbReference type="AlphaFoldDB" id="A0AAW1XQZ7"/>
<evidence type="ECO:0000256" key="2">
    <source>
        <dbReference type="ARBA" id="ARBA00004167"/>
    </source>
</evidence>
<feature type="region of interest" description="Disordered" evidence="11">
    <location>
        <begin position="165"/>
        <end position="192"/>
    </location>
</feature>
<keyword evidence="6" id="KW-0238">DNA-binding</keyword>
<dbReference type="SUPFAM" id="SSF101941">
    <property type="entry name" value="NAC domain"/>
    <property type="match status" value="1"/>
</dbReference>
<dbReference type="PANTHER" id="PTHR31744:SF216">
    <property type="entry name" value="NAC TRANSCRIPTION FACTOR"/>
    <property type="match status" value="1"/>
</dbReference>
<comment type="subcellular location">
    <subcellularLocation>
        <location evidence="2">Membrane</location>
        <topology evidence="2">Single-pass membrane protein</topology>
    </subcellularLocation>
    <subcellularLocation>
        <location evidence="1">Nucleus</location>
    </subcellularLocation>
</comment>
<keyword evidence="3 12" id="KW-0812">Transmembrane</keyword>
<name>A0AAW1XQZ7_RUBAR</name>
<evidence type="ECO:0000259" key="13">
    <source>
        <dbReference type="PROSITE" id="PS51005"/>
    </source>
</evidence>
<dbReference type="PANTHER" id="PTHR31744">
    <property type="entry name" value="PROTEIN CUP-SHAPED COTYLEDON 2-RELATED"/>
    <property type="match status" value="1"/>
</dbReference>
<keyword evidence="5" id="KW-0805">Transcription regulation</keyword>
<dbReference type="InterPro" id="IPR036093">
    <property type="entry name" value="NAC_dom_sf"/>
</dbReference>
<evidence type="ECO:0000256" key="10">
    <source>
        <dbReference type="ARBA" id="ARBA00023242"/>
    </source>
</evidence>
<comment type="caution">
    <text evidence="14">The sequence shown here is derived from an EMBL/GenBank/DDBJ whole genome shotgun (WGS) entry which is preliminary data.</text>
</comment>